<name>A0A0A9HHG9_ARUDO</name>
<protein>
    <submittedName>
        <fullName evidence="1">Uncharacterized protein</fullName>
    </submittedName>
</protein>
<evidence type="ECO:0000313" key="1">
    <source>
        <dbReference type="EMBL" id="JAE36182.1"/>
    </source>
</evidence>
<dbReference type="AlphaFoldDB" id="A0A0A9HHG9"/>
<accession>A0A0A9HHG9</accession>
<organism evidence="1">
    <name type="scientific">Arundo donax</name>
    <name type="common">Giant reed</name>
    <name type="synonym">Donax arundinaceus</name>
    <dbReference type="NCBI Taxonomy" id="35708"/>
    <lineage>
        <taxon>Eukaryota</taxon>
        <taxon>Viridiplantae</taxon>
        <taxon>Streptophyta</taxon>
        <taxon>Embryophyta</taxon>
        <taxon>Tracheophyta</taxon>
        <taxon>Spermatophyta</taxon>
        <taxon>Magnoliopsida</taxon>
        <taxon>Liliopsida</taxon>
        <taxon>Poales</taxon>
        <taxon>Poaceae</taxon>
        <taxon>PACMAD clade</taxon>
        <taxon>Arundinoideae</taxon>
        <taxon>Arundineae</taxon>
        <taxon>Arundo</taxon>
    </lineage>
</organism>
<sequence length="72" mass="8394">MLCFKDCISVQNDNVFEDMYLDTGVEQIAQGNTRRSKLTYLLVLVTWRNDSLPLLYLSLQPRAFWQSSCSRT</sequence>
<proteinExistence type="predicted"/>
<dbReference type="EMBL" id="GBRH01161714">
    <property type="protein sequence ID" value="JAE36182.1"/>
    <property type="molecule type" value="Transcribed_RNA"/>
</dbReference>
<reference evidence="1" key="1">
    <citation type="submission" date="2014-09" db="EMBL/GenBank/DDBJ databases">
        <authorList>
            <person name="Magalhaes I.L.F."/>
            <person name="Oliveira U."/>
            <person name="Santos F.R."/>
            <person name="Vidigal T.H.D.A."/>
            <person name="Brescovit A.D."/>
            <person name="Santos A.J."/>
        </authorList>
    </citation>
    <scope>NUCLEOTIDE SEQUENCE</scope>
    <source>
        <tissue evidence="1">Shoot tissue taken approximately 20 cm above the soil surface</tissue>
    </source>
</reference>
<reference evidence="1" key="2">
    <citation type="journal article" date="2015" name="Data Brief">
        <title>Shoot transcriptome of the giant reed, Arundo donax.</title>
        <authorList>
            <person name="Barrero R.A."/>
            <person name="Guerrero F.D."/>
            <person name="Moolhuijzen P."/>
            <person name="Goolsby J.A."/>
            <person name="Tidwell J."/>
            <person name="Bellgard S.E."/>
            <person name="Bellgard M.I."/>
        </authorList>
    </citation>
    <scope>NUCLEOTIDE SEQUENCE</scope>
    <source>
        <tissue evidence="1">Shoot tissue taken approximately 20 cm above the soil surface</tissue>
    </source>
</reference>